<evidence type="ECO:0000313" key="3">
    <source>
        <dbReference type="EMBL" id="KAJ7657469.1"/>
    </source>
</evidence>
<dbReference type="GO" id="GO:0006487">
    <property type="term" value="P:protein N-linked glycosylation"/>
    <property type="evidence" value="ECO:0007669"/>
    <property type="project" value="TreeGrafter"/>
</dbReference>
<dbReference type="SUPFAM" id="SSF53448">
    <property type="entry name" value="Nucleotide-diphospho-sugar transferases"/>
    <property type="match status" value="1"/>
</dbReference>
<evidence type="ECO:0000313" key="4">
    <source>
        <dbReference type="Proteomes" id="UP001221757"/>
    </source>
</evidence>
<dbReference type="PANTHER" id="PTHR31121">
    <property type="entry name" value="ALPHA-1,2 MANNOSYLTRANSFERASE KTR1"/>
    <property type="match status" value="1"/>
</dbReference>
<sequence length="130" mass="15150">MSDGGETYSRCYSWSNFEIADLAFWRAPAYTDFFAYLDSKGGHRWGDASVHLIATGLFASKDQIQFFEEIGYEHNPYTHCPKDPGMWERGRCGCDPQRSFDYNGYSCMRQWDKFMGLWGPEKTGIVRRRN</sequence>
<keyword evidence="2 3" id="KW-0808">Transferase</keyword>
<reference evidence="3" key="1">
    <citation type="submission" date="2023-03" db="EMBL/GenBank/DDBJ databases">
        <title>Massive genome expansion in bonnet fungi (Mycena s.s.) driven by repeated elements and novel gene families across ecological guilds.</title>
        <authorList>
            <consortium name="Lawrence Berkeley National Laboratory"/>
            <person name="Harder C.B."/>
            <person name="Miyauchi S."/>
            <person name="Viragh M."/>
            <person name="Kuo A."/>
            <person name="Thoen E."/>
            <person name="Andreopoulos B."/>
            <person name="Lu D."/>
            <person name="Skrede I."/>
            <person name="Drula E."/>
            <person name="Henrissat B."/>
            <person name="Morin E."/>
            <person name="Kohler A."/>
            <person name="Barry K."/>
            <person name="LaButti K."/>
            <person name="Morin E."/>
            <person name="Salamov A."/>
            <person name="Lipzen A."/>
            <person name="Mereny Z."/>
            <person name="Hegedus B."/>
            <person name="Baldrian P."/>
            <person name="Stursova M."/>
            <person name="Weitz H."/>
            <person name="Taylor A."/>
            <person name="Grigoriev I.V."/>
            <person name="Nagy L.G."/>
            <person name="Martin F."/>
            <person name="Kauserud H."/>
        </authorList>
    </citation>
    <scope>NUCLEOTIDE SEQUENCE</scope>
    <source>
        <strain evidence="3">CBHHK067</strain>
    </source>
</reference>
<evidence type="ECO:0000256" key="2">
    <source>
        <dbReference type="ARBA" id="ARBA00022679"/>
    </source>
</evidence>
<dbReference type="Gene3D" id="3.90.550.10">
    <property type="entry name" value="Spore Coat Polysaccharide Biosynthesis Protein SpsA, Chain A"/>
    <property type="match status" value="1"/>
</dbReference>
<dbReference type="InterPro" id="IPR002685">
    <property type="entry name" value="Glyco_trans_15"/>
</dbReference>
<comment type="similarity">
    <text evidence="1">Belongs to the glycosyltransferase 15 family.</text>
</comment>
<dbReference type="GO" id="GO:0016020">
    <property type="term" value="C:membrane"/>
    <property type="evidence" value="ECO:0007669"/>
    <property type="project" value="InterPro"/>
</dbReference>
<gene>
    <name evidence="3" type="ORF">B0H17DRAFT_955673</name>
</gene>
<dbReference type="GO" id="GO:0000032">
    <property type="term" value="P:cell wall mannoprotein biosynthetic process"/>
    <property type="evidence" value="ECO:0007669"/>
    <property type="project" value="TreeGrafter"/>
</dbReference>
<dbReference type="GO" id="GO:0006493">
    <property type="term" value="P:protein O-linked glycosylation"/>
    <property type="evidence" value="ECO:0007669"/>
    <property type="project" value="TreeGrafter"/>
</dbReference>
<keyword evidence="4" id="KW-1185">Reference proteome</keyword>
<dbReference type="GO" id="GO:0005794">
    <property type="term" value="C:Golgi apparatus"/>
    <property type="evidence" value="ECO:0007669"/>
    <property type="project" value="TreeGrafter"/>
</dbReference>
<name>A0AAD7CPV7_MYCRO</name>
<dbReference type="AlphaFoldDB" id="A0AAD7CPV7"/>
<dbReference type="InterPro" id="IPR029044">
    <property type="entry name" value="Nucleotide-diphossugar_trans"/>
</dbReference>
<proteinExistence type="inferred from homology"/>
<dbReference type="EMBL" id="JARKIE010000290">
    <property type="protein sequence ID" value="KAJ7657469.1"/>
    <property type="molecule type" value="Genomic_DNA"/>
</dbReference>
<organism evidence="3 4">
    <name type="scientific">Mycena rosella</name>
    <name type="common">Pink bonnet</name>
    <name type="synonym">Agaricus rosellus</name>
    <dbReference type="NCBI Taxonomy" id="1033263"/>
    <lineage>
        <taxon>Eukaryota</taxon>
        <taxon>Fungi</taxon>
        <taxon>Dikarya</taxon>
        <taxon>Basidiomycota</taxon>
        <taxon>Agaricomycotina</taxon>
        <taxon>Agaricomycetes</taxon>
        <taxon>Agaricomycetidae</taxon>
        <taxon>Agaricales</taxon>
        <taxon>Marasmiineae</taxon>
        <taxon>Mycenaceae</taxon>
        <taxon>Mycena</taxon>
    </lineage>
</organism>
<dbReference type="PANTHER" id="PTHR31121:SF6">
    <property type="entry name" value="ALPHA-1,2 MANNOSYLTRANSFERASE KTR1"/>
    <property type="match status" value="1"/>
</dbReference>
<comment type="caution">
    <text evidence="3">The sequence shown here is derived from an EMBL/GenBank/DDBJ whole genome shotgun (WGS) entry which is preliminary data.</text>
</comment>
<protein>
    <submittedName>
        <fullName evidence="3">Nucleotide-diphospho-sugar transferase</fullName>
    </submittedName>
</protein>
<dbReference type="Proteomes" id="UP001221757">
    <property type="component" value="Unassembled WGS sequence"/>
</dbReference>
<dbReference type="GO" id="GO:0000026">
    <property type="term" value="F:alpha-1,2-mannosyltransferase activity"/>
    <property type="evidence" value="ECO:0007669"/>
    <property type="project" value="TreeGrafter"/>
</dbReference>
<evidence type="ECO:0000256" key="1">
    <source>
        <dbReference type="ARBA" id="ARBA00007677"/>
    </source>
</evidence>
<accession>A0AAD7CPV7</accession>
<dbReference type="Pfam" id="PF01793">
    <property type="entry name" value="Glyco_transf_15"/>
    <property type="match status" value="1"/>
</dbReference>